<keyword evidence="2" id="KW-0238">DNA-binding</keyword>
<dbReference type="PRINTS" id="PR00038">
    <property type="entry name" value="HTHLUXR"/>
</dbReference>
<dbReference type="CDD" id="cd06170">
    <property type="entry name" value="LuxR_C_like"/>
    <property type="match status" value="1"/>
</dbReference>
<dbReference type="SUPFAM" id="SSF46894">
    <property type="entry name" value="C-terminal effector domain of the bipartite response regulators"/>
    <property type="match status" value="1"/>
</dbReference>
<dbReference type="PANTHER" id="PTHR44688:SF16">
    <property type="entry name" value="DNA-BINDING TRANSCRIPTIONAL ACTIVATOR DEVR_DOSR"/>
    <property type="match status" value="1"/>
</dbReference>
<dbReference type="InterPro" id="IPR013655">
    <property type="entry name" value="PAS_fold_3"/>
</dbReference>
<dbReference type="PROSITE" id="PS00622">
    <property type="entry name" value="HTH_LUXR_1"/>
    <property type="match status" value="1"/>
</dbReference>
<dbReference type="PROSITE" id="PS50043">
    <property type="entry name" value="HTH_LUXR_2"/>
    <property type="match status" value="1"/>
</dbReference>
<dbReference type="Pfam" id="PF08447">
    <property type="entry name" value="PAS_3"/>
    <property type="match status" value="1"/>
</dbReference>
<reference evidence="5 6" key="2">
    <citation type="journal article" date="2016" name="Genome Announc.">
        <title>Draft Genome Sequence of a Biocontrol Rhizobacterium, Chryseobacterium kwangjuense Strain KJ1R5, Isolated from Pepper (Capsicum annuum).</title>
        <authorList>
            <person name="Jeong J.J."/>
            <person name="Park H."/>
            <person name="Park B.H."/>
            <person name="Mannaa M."/>
            <person name="Sang M.K."/>
            <person name="Choi I.G."/>
            <person name="Kim K.D."/>
        </authorList>
    </citation>
    <scope>NUCLEOTIDE SEQUENCE [LARGE SCALE GENOMIC DNA]</scope>
    <source>
        <strain evidence="5 6">KJ1R5</strain>
    </source>
</reference>
<sequence length="263" mass="31660">MKKKINPIDIEQFYDYFAKDSELPENYYDFFTDSIKNAKKFSIGPYFWFIASHTKMRMEKVSKNIEQFTPFSRKEWLNSGLDFYINLFHPDDRQHIMAAFVFAADLILQYRRAGKTEVRFNYYSRMINRNGEYRWVLIQSPLQYIINNEIKANFVVIYDLSHLIIQNLPLLSIIDFTDNEVQYFKHIDQYMYRIDVKKPKITKREKEILQLMVQGYNSPEIAKKLFISYHTVENHKRNLRKKTHTKTSAELIAYIMNHGLLML</sequence>
<accession>A0A135W8F4</accession>
<evidence type="ECO:0000313" key="6">
    <source>
        <dbReference type="Proteomes" id="UP000070513"/>
    </source>
</evidence>
<dbReference type="InterPro" id="IPR035965">
    <property type="entry name" value="PAS-like_dom_sf"/>
</dbReference>
<dbReference type="CDD" id="cd00130">
    <property type="entry name" value="PAS"/>
    <property type="match status" value="1"/>
</dbReference>
<evidence type="ECO:0000256" key="3">
    <source>
        <dbReference type="ARBA" id="ARBA00023163"/>
    </source>
</evidence>
<reference evidence="6" key="1">
    <citation type="submission" date="2015-12" db="EMBL/GenBank/DDBJ databases">
        <title>Genome sequence of a biocontrol rhizobacterium Chryseobacterium kwangjuense strain KJ1R5 isolated from pepper (Capsicum annuum L.).</title>
        <authorList>
            <person name="Jeong J.-J."/>
            <person name="Park H."/>
            <person name="Mannaa M."/>
            <person name="Sang M.K."/>
            <person name="Choi I.-G."/>
            <person name="Kim K.D."/>
        </authorList>
    </citation>
    <scope>NUCLEOTIDE SEQUENCE [LARGE SCALE GENOMIC DNA]</scope>
    <source>
        <strain evidence="6">KJ1R5</strain>
    </source>
</reference>
<proteinExistence type="predicted"/>
<dbReference type="Gene3D" id="3.30.450.20">
    <property type="entry name" value="PAS domain"/>
    <property type="match status" value="1"/>
</dbReference>
<dbReference type="InterPro" id="IPR036388">
    <property type="entry name" value="WH-like_DNA-bd_sf"/>
</dbReference>
<dbReference type="InterPro" id="IPR000792">
    <property type="entry name" value="Tscrpt_reg_LuxR_C"/>
</dbReference>
<keyword evidence="3" id="KW-0804">Transcription</keyword>
<gene>
    <name evidence="5" type="ORF">AU378_15510</name>
</gene>
<evidence type="ECO:0000256" key="2">
    <source>
        <dbReference type="ARBA" id="ARBA00023125"/>
    </source>
</evidence>
<keyword evidence="1" id="KW-0805">Transcription regulation</keyword>
<organism evidence="5 6">
    <name type="scientific">Chryseobacterium kwangjuense</name>
    <dbReference type="NCBI Taxonomy" id="267125"/>
    <lineage>
        <taxon>Bacteria</taxon>
        <taxon>Pseudomonadati</taxon>
        <taxon>Bacteroidota</taxon>
        <taxon>Flavobacteriia</taxon>
        <taxon>Flavobacteriales</taxon>
        <taxon>Weeksellaceae</taxon>
        <taxon>Chryseobacterium group</taxon>
        <taxon>Chryseobacterium</taxon>
    </lineage>
</organism>
<dbReference type="EMBL" id="LPUR01000016">
    <property type="protein sequence ID" value="KXH81129.1"/>
    <property type="molecule type" value="Genomic_DNA"/>
</dbReference>
<dbReference type="OrthoDB" id="965844at2"/>
<dbReference type="SMART" id="SM00421">
    <property type="entry name" value="HTH_LUXR"/>
    <property type="match status" value="1"/>
</dbReference>
<dbReference type="AlphaFoldDB" id="A0A135W8F4"/>
<feature type="domain" description="HTH luxR-type" evidence="4">
    <location>
        <begin position="194"/>
        <end position="259"/>
    </location>
</feature>
<dbReference type="InterPro" id="IPR016032">
    <property type="entry name" value="Sig_transdc_resp-reg_C-effctor"/>
</dbReference>
<dbReference type="SUPFAM" id="SSF55785">
    <property type="entry name" value="PYP-like sensor domain (PAS domain)"/>
    <property type="match status" value="1"/>
</dbReference>
<dbReference type="GO" id="GO:0006355">
    <property type="term" value="P:regulation of DNA-templated transcription"/>
    <property type="evidence" value="ECO:0007669"/>
    <property type="project" value="InterPro"/>
</dbReference>
<dbReference type="Gene3D" id="1.10.10.10">
    <property type="entry name" value="Winged helix-like DNA-binding domain superfamily/Winged helix DNA-binding domain"/>
    <property type="match status" value="1"/>
</dbReference>
<name>A0A135W8F4_9FLAO</name>
<dbReference type="PANTHER" id="PTHR44688">
    <property type="entry name" value="DNA-BINDING TRANSCRIPTIONAL ACTIVATOR DEVR_DOSR"/>
    <property type="match status" value="1"/>
</dbReference>
<dbReference type="GO" id="GO:0003677">
    <property type="term" value="F:DNA binding"/>
    <property type="evidence" value="ECO:0007669"/>
    <property type="project" value="UniProtKB-KW"/>
</dbReference>
<dbReference type="Pfam" id="PF00196">
    <property type="entry name" value="GerE"/>
    <property type="match status" value="1"/>
</dbReference>
<protein>
    <recommendedName>
        <fullName evidence="4">HTH luxR-type domain-containing protein</fullName>
    </recommendedName>
</protein>
<evidence type="ECO:0000259" key="4">
    <source>
        <dbReference type="PROSITE" id="PS50043"/>
    </source>
</evidence>
<dbReference type="RefSeq" id="WP_062652310.1">
    <property type="nucleotide sequence ID" value="NZ_LPUR01000016.1"/>
</dbReference>
<dbReference type="Proteomes" id="UP000070513">
    <property type="component" value="Unassembled WGS sequence"/>
</dbReference>
<comment type="caution">
    <text evidence="5">The sequence shown here is derived from an EMBL/GenBank/DDBJ whole genome shotgun (WGS) entry which is preliminary data.</text>
</comment>
<evidence type="ECO:0000256" key="1">
    <source>
        <dbReference type="ARBA" id="ARBA00023015"/>
    </source>
</evidence>
<evidence type="ECO:0000313" key="5">
    <source>
        <dbReference type="EMBL" id="KXH81129.1"/>
    </source>
</evidence>
<dbReference type="InterPro" id="IPR000014">
    <property type="entry name" value="PAS"/>
</dbReference>